<proteinExistence type="predicted"/>
<dbReference type="KEGG" id="slau:SLA_6417"/>
<accession>A0A160P7Z6</accession>
<gene>
    <name evidence="3" type="ORF">SLA_6417</name>
</gene>
<feature type="signal peptide" evidence="2">
    <location>
        <begin position="1"/>
        <end position="41"/>
    </location>
</feature>
<feature type="region of interest" description="Disordered" evidence="1">
    <location>
        <begin position="89"/>
        <end position="115"/>
    </location>
</feature>
<sequence length="115" mass="11249">MPAKGKHRRRRIRPFGRGLAAASAGGAVVALPLIGATGAHAAEPAAVPRHAVAAAVPAAVPAAGPAATFGAGAPAKAYTVVRGTICPRSPPSTGWPAAGTSCTATTARPSARTRR</sequence>
<keyword evidence="4" id="KW-1185">Reference proteome</keyword>
<keyword evidence="2" id="KW-0732">Signal</keyword>
<organism evidence="3 4">
    <name type="scientific">Streptomyces laurentii</name>
    <dbReference type="NCBI Taxonomy" id="39478"/>
    <lineage>
        <taxon>Bacteria</taxon>
        <taxon>Bacillati</taxon>
        <taxon>Actinomycetota</taxon>
        <taxon>Actinomycetes</taxon>
        <taxon>Kitasatosporales</taxon>
        <taxon>Streptomycetaceae</taxon>
        <taxon>Streptomyces</taxon>
    </lineage>
</organism>
<dbReference type="Proteomes" id="UP000217676">
    <property type="component" value="Chromosome"/>
</dbReference>
<protein>
    <submittedName>
        <fullName evidence="3">Peptidase</fullName>
    </submittedName>
</protein>
<feature type="compositionally biased region" description="Low complexity" evidence="1">
    <location>
        <begin position="103"/>
        <end position="115"/>
    </location>
</feature>
<dbReference type="EMBL" id="AP017424">
    <property type="protein sequence ID" value="BAU87285.1"/>
    <property type="molecule type" value="Genomic_DNA"/>
</dbReference>
<evidence type="ECO:0000313" key="4">
    <source>
        <dbReference type="Proteomes" id="UP000217676"/>
    </source>
</evidence>
<evidence type="ECO:0000313" key="3">
    <source>
        <dbReference type="EMBL" id="BAU87285.1"/>
    </source>
</evidence>
<dbReference type="AlphaFoldDB" id="A0A160P7Z6"/>
<evidence type="ECO:0000256" key="2">
    <source>
        <dbReference type="SAM" id="SignalP"/>
    </source>
</evidence>
<evidence type="ECO:0000256" key="1">
    <source>
        <dbReference type="SAM" id="MobiDB-lite"/>
    </source>
</evidence>
<name>A0A160P7Z6_STRLU</name>
<feature type="chain" id="PRO_5007819255" evidence="2">
    <location>
        <begin position="42"/>
        <end position="115"/>
    </location>
</feature>
<reference evidence="3 4" key="1">
    <citation type="journal article" date="2016" name="Genome Announc.">
        <title>Complete Genome Sequence of Thiostrepton-Producing Streptomyces laurentii ATCC 31255.</title>
        <authorList>
            <person name="Doi K."/>
            <person name="Fujino Y."/>
            <person name="Nagayoshi Y."/>
            <person name="Ohshima T."/>
            <person name="Ogata S."/>
        </authorList>
    </citation>
    <scope>NUCLEOTIDE SEQUENCE [LARGE SCALE GENOMIC DNA]</scope>
    <source>
        <strain evidence="3 4">ATCC 31255</strain>
    </source>
</reference>